<evidence type="ECO:0000256" key="1">
    <source>
        <dbReference type="SAM" id="Phobius"/>
    </source>
</evidence>
<feature type="chain" id="PRO_5038471111" evidence="2">
    <location>
        <begin position="20"/>
        <end position="313"/>
    </location>
</feature>
<reference evidence="3" key="2">
    <citation type="journal article" date="2021" name="PeerJ">
        <title>Extensive microbial diversity within the chicken gut microbiome revealed by metagenomics and culture.</title>
        <authorList>
            <person name="Gilroy R."/>
            <person name="Ravi A."/>
            <person name="Getino M."/>
            <person name="Pursley I."/>
            <person name="Horton D.L."/>
            <person name="Alikhan N.F."/>
            <person name="Baker D."/>
            <person name="Gharbi K."/>
            <person name="Hall N."/>
            <person name="Watson M."/>
            <person name="Adriaenssens E.M."/>
            <person name="Foster-Nyarko E."/>
            <person name="Jarju S."/>
            <person name="Secka A."/>
            <person name="Antonio M."/>
            <person name="Oren A."/>
            <person name="Chaudhuri R.R."/>
            <person name="La Ragione R."/>
            <person name="Hildebrand F."/>
            <person name="Pallen M.J."/>
        </authorList>
    </citation>
    <scope>NUCLEOTIDE SEQUENCE</scope>
    <source>
        <strain evidence="3">D3-1215</strain>
    </source>
</reference>
<keyword evidence="1" id="KW-1133">Transmembrane helix</keyword>
<proteinExistence type="predicted"/>
<protein>
    <submittedName>
        <fullName evidence="3">Uncharacterized protein</fullName>
    </submittedName>
</protein>
<dbReference type="AlphaFoldDB" id="A0A9D9EGG8"/>
<comment type="caution">
    <text evidence="3">The sequence shown here is derived from an EMBL/GenBank/DDBJ whole genome shotgun (WGS) entry which is preliminary data.</text>
</comment>
<keyword evidence="2" id="KW-0732">Signal</keyword>
<dbReference type="EMBL" id="JADIMR010000086">
    <property type="protein sequence ID" value="MBO8447214.1"/>
    <property type="molecule type" value="Genomic_DNA"/>
</dbReference>
<dbReference type="Proteomes" id="UP000823637">
    <property type="component" value="Unassembled WGS sequence"/>
</dbReference>
<feature type="transmembrane region" description="Helical" evidence="1">
    <location>
        <begin position="217"/>
        <end position="241"/>
    </location>
</feature>
<reference evidence="3" key="1">
    <citation type="submission" date="2020-10" db="EMBL/GenBank/DDBJ databases">
        <authorList>
            <person name="Gilroy R."/>
        </authorList>
    </citation>
    <scope>NUCLEOTIDE SEQUENCE</scope>
    <source>
        <strain evidence="3">D3-1215</strain>
    </source>
</reference>
<evidence type="ECO:0000256" key="2">
    <source>
        <dbReference type="SAM" id="SignalP"/>
    </source>
</evidence>
<accession>A0A9D9EGG8</accession>
<keyword evidence="1" id="KW-0812">Transmembrane</keyword>
<keyword evidence="1" id="KW-0472">Membrane</keyword>
<evidence type="ECO:0000313" key="4">
    <source>
        <dbReference type="Proteomes" id="UP000823637"/>
    </source>
</evidence>
<evidence type="ECO:0000313" key="3">
    <source>
        <dbReference type="EMBL" id="MBO8447214.1"/>
    </source>
</evidence>
<name>A0A9D9EGG8_9BACT</name>
<feature type="signal peptide" evidence="2">
    <location>
        <begin position="1"/>
        <end position="19"/>
    </location>
</feature>
<feature type="transmembrane region" description="Helical" evidence="1">
    <location>
        <begin position="247"/>
        <end position="272"/>
    </location>
</feature>
<organism evidence="3 4">
    <name type="scientific">Candidatus Enterocola intestinipullorum</name>
    <dbReference type="NCBI Taxonomy" id="2840783"/>
    <lineage>
        <taxon>Bacteria</taxon>
        <taxon>Pseudomonadati</taxon>
        <taxon>Bacteroidota</taxon>
        <taxon>Bacteroidia</taxon>
        <taxon>Bacteroidales</taxon>
        <taxon>Candidatus Enterocola</taxon>
    </lineage>
</organism>
<sequence>MKKIILSSFLVFSTFAAFAQSAEDSFALLSAVMGNDQQTSAKYDTLVTMKGEVVICKDLTFNHSEAVFTKTGEQAKTTMPASNILSINSKPFREDISTIVTANGSMIECFITGKDSKAVRFKQAGREAEMSIPVSSVQYITYPNGETEHFSGNAGPGTYNTLASSGLATGTVEYSNRGSGRLYLDGEPISSAEYREMCLAIDENIWRQYRSGTSLRTAGAVLLGVGGGMLGFSIIFGISGASTLNEILIMGSYTTLAVGLPMMIAGIPVYCVGKSKRRRSVNNYNQAVKELANPVATLNFGISDAGIGFALNF</sequence>
<gene>
    <name evidence="3" type="ORF">IAC32_05675</name>
</gene>